<comment type="caution">
    <text evidence="1">The sequence shown here is derived from an EMBL/GenBank/DDBJ whole genome shotgun (WGS) entry which is preliminary data.</text>
</comment>
<dbReference type="EMBL" id="BJYT01000004">
    <property type="protein sequence ID" value="GEO08708.1"/>
    <property type="molecule type" value="Genomic_DNA"/>
</dbReference>
<name>A0A512B9R8_9BACT</name>
<dbReference type="RefSeq" id="WP_170234092.1">
    <property type="nucleotide sequence ID" value="NZ_BJYT01000004.1"/>
</dbReference>
<accession>A0A512B9R8</accession>
<reference evidence="1 2" key="1">
    <citation type="submission" date="2019-07" db="EMBL/GenBank/DDBJ databases">
        <title>Whole genome shotgun sequence of Segetibacter aerophilus NBRC 106135.</title>
        <authorList>
            <person name="Hosoyama A."/>
            <person name="Uohara A."/>
            <person name="Ohji S."/>
            <person name="Ichikawa N."/>
        </authorList>
    </citation>
    <scope>NUCLEOTIDE SEQUENCE [LARGE SCALE GENOMIC DNA]</scope>
    <source>
        <strain evidence="1 2">NBRC 106135</strain>
    </source>
</reference>
<proteinExistence type="predicted"/>
<gene>
    <name evidence="1" type="ORF">SAE01_12040</name>
</gene>
<evidence type="ECO:0000313" key="2">
    <source>
        <dbReference type="Proteomes" id="UP000321513"/>
    </source>
</evidence>
<protein>
    <submittedName>
        <fullName evidence="1">Uncharacterized protein</fullName>
    </submittedName>
</protein>
<sequence>MQRVHYVTGTIAFVAADYQALLSSGAQIISTNLTLDATKGVYTFLVAYTSA</sequence>
<keyword evidence="2" id="KW-1185">Reference proteome</keyword>
<dbReference type="Proteomes" id="UP000321513">
    <property type="component" value="Unassembled WGS sequence"/>
</dbReference>
<dbReference type="AlphaFoldDB" id="A0A512B9R8"/>
<organism evidence="1 2">
    <name type="scientific">Segetibacter aerophilus</name>
    <dbReference type="NCBI Taxonomy" id="670293"/>
    <lineage>
        <taxon>Bacteria</taxon>
        <taxon>Pseudomonadati</taxon>
        <taxon>Bacteroidota</taxon>
        <taxon>Chitinophagia</taxon>
        <taxon>Chitinophagales</taxon>
        <taxon>Chitinophagaceae</taxon>
        <taxon>Segetibacter</taxon>
    </lineage>
</organism>
<evidence type="ECO:0000313" key="1">
    <source>
        <dbReference type="EMBL" id="GEO08708.1"/>
    </source>
</evidence>